<sequence>MGNEEGQDYHPLRIHHPRHNHQHELRTKTPTLSASQPYLILHLSELNRINQVLFFFFLLDDS</sequence>
<comment type="caution">
    <text evidence="2">The sequence shown here is derived from an EMBL/GenBank/DDBJ whole genome shotgun (WGS) entry which is preliminary data.</text>
</comment>
<reference evidence="2 3" key="1">
    <citation type="submission" date="2019-01" db="EMBL/GenBank/DDBJ databases">
        <title>Sequencing of cultivated peanut Arachis hypogaea provides insights into genome evolution and oil improvement.</title>
        <authorList>
            <person name="Chen X."/>
        </authorList>
    </citation>
    <scope>NUCLEOTIDE SEQUENCE [LARGE SCALE GENOMIC DNA]</scope>
    <source>
        <strain evidence="3">cv. Fuhuasheng</strain>
        <tissue evidence="2">Leaves</tissue>
    </source>
</reference>
<organism evidence="2 3">
    <name type="scientific">Arachis hypogaea</name>
    <name type="common">Peanut</name>
    <dbReference type="NCBI Taxonomy" id="3818"/>
    <lineage>
        <taxon>Eukaryota</taxon>
        <taxon>Viridiplantae</taxon>
        <taxon>Streptophyta</taxon>
        <taxon>Embryophyta</taxon>
        <taxon>Tracheophyta</taxon>
        <taxon>Spermatophyta</taxon>
        <taxon>Magnoliopsida</taxon>
        <taxon>eudicotyledons</taxon>
        <taxon>Gunneridae</taxon>
        <taxon>Pentapetalae</taxon>
        <taxon>rosids</taxon>
        <taxon>fabids</taxon>
        <taxon>Fabales</taxon>
        <taxon>Fabaceae</taxon>
        <taxon>Papilionoideae</taxon>
        <taxon>50 kb inversion clade</taxon>
        <taxon>dalbergioids sensu lato</taxon>
        <taxon>Dalbergieae</taxon>
        <taxon>Pterocarpus clade</taxon>
        <taxon>Arachis</taxon>
    </lineage>
</organism>
<proteinExistence type="predicted"/>
<gene>
    <name evidence="2" type="ORF">Ahy_A03g013332</name>
</gene>
<feature type="region of interest" description="Disordered" evidence="1">
    <location>
        <begin position="1"/>
        <end position="26"/>
    </location>
</feature>
<protein>
    <submittedName>
        <fullName evidence="2">Uncharacterized protein</fullName>
    </submittedName>
</protein>
<dbReference type="Proteomes" id="UP000289738">
    <property type="component" value="Chromosome A03"/>
</dbReference>
<keyword evidence="3" id="KW-1185">Reference proteome</keyword>
<accession>A0A445DV52</accession>
<evidence type="ECO:0000256" key="1">
    <source>
        <dbReference type="SAM" id="MobiDB-lite"/>
    </source>
</evidence>
<feature type="compositionally biased region" description="Basic residues" evidence="1">
    <location>
        <begin position="12"/>
        <end position="21"/>
    </location>
</feature>
<evidence type="ECO:0000313" key="3">
    <source>
        <dbReference type="Proteomes" id="UP000289738"/>
    </source>
</evidence>
<dbReference type="AlphaFoldDB" id="A0A445DV52"/>
<name>A0A445DV52_ARAHY</name>
<evidence type="ECO:0000313" key="2">
    <source>
        <dbReference type="EMBL" id="RYR67082.1"/>
    </source>
</evidence>
<dbReference type="EMBL" id="SDMP01000003">
    <property type="protein sequence ID" value="RYR67082.1"/>
    <property type="molecule type" value="Genomic_DNA"/>
</dbReference>